<dbReference type="EMBL" id="CM042046">
    <property type="protein sequence ID" value="KAI3677123.1"/>
    <property type="molecule type" value="Genomic_DNA"/>
</dbReference>
<evidence type="ECO:0000313" key="2">
    <source>
        <dbReference type="Proteomes" id="UP001056120"/>
    </source>
</evidence>
<evidence type="ECO:0000313" key="1">
    <source>
        <dbReference type="EMBL" id="KAI3677123.1"/>
    </source>
</evidence>
<reference evidence="2" key="1">
    <citation type="journal article" date="2022" name="Mol. Ecol. Resour.">
        <title>The genomes of chicory, endive, great burdock and yacon provide insights into Asteraceae palaeo-polyploidization history and plant inulin production.</title>
        <authorList>
            <person name="Fan W."/>
            <person name="Wang S."/>
            <person name="Wang H."/>
            <person name="Wang A."/>
            <person name="Jiang F."/>
            <person name="Liu H."/>
            <person name="Zhao H."/>
            <person name="Xu D."/>
            <person name="Zhang Y."/>
        </authorList>
    </citation>
    <scope>NUCLEOTIDE SEQUENCE [LARGE SCALE GENOMIC DNA]</scope>
    <source>
        <strain evidence="2">cv. Yunnan</strain>
    </source>
</reference>
<name>A0ACB8Y096_9ASTR</name>
<protein>
    <submittedName>
        <fullName evidence="1">Uncharacterized protein</fullName>
    </submittedName>
</protein>
<sequence>MAQLTSTSLTFTVRRSPPELIVPSKPTPRELKPLSDIDDQEGLRFQIQVIHIYQRNPKMGNKNPTSVIREALANVLVFYYPFAGRLRKGPGRKLMVDCSGEGVLFIEAEADVTLKQFGVALQPPFPCMVELLYDVPGSDGILDSPLLLIQVNSGLV</sequence>
<gene>
    <name evidence="1" type="ORF">L1987_86743</name>
</gene>
<dbReference type="Proteomes" id="UP001056120">
    <property type="component" value="Linkage Group LG29"/>
</dbReference>
<accession>A0ACB8Y096</accession>
<keyword evidence="2" id="KW-1185">Reference proteome</keyword>
<reference evidence="1 2" key="2">
    <citation type="journal article" date="2022" name="Mol. Ecol. Resour.">
        <title>The genomes of chicory, endive, great burdock and yacon provide insights into Asteraceae paleo-polyploidization history and plant inulin production.</title>
        <authorList>
            <person name="Fan W."/>
            <person name="Wang S."/>
            <person name="Wang H."/>
            <person name="Wang A."/>
            <person name="Jiang F."/>
            <person name="Liu H."/>
            <person name="Zhao H."/>
            <person name="Xu D."/>
            <person name="Zhang Y."/>
        </authorList>
    </citation>
    <scope>NUCLEOTIDE SEQUENCE [LARGE SCALE GENOMIC DNA]</scope>
    <source>
        <strain evidence="2">cv. Yunnan</strain>
        <tissue evidence="1">Leaves</tissue>
    </source>
</reference>
<proteinExistence type="predicted"/>
<organism evidence="1 2">
    <name type="scientific">Smallanthus sonchifolius</name>
    <dbReference type="NCBI Taxonomy" id="185202"/>
    <lineage>
        <taxon>Eukaryota</taxon>
        <taxon>Viridiplantae</taxon>
        <taxon>Streptophyta</taxon>
        <taxon>Embryophyta</taxon>
        <taxon>Tracheophyta</taxon>
        <taxon>Spermatophyta</taxon>
        <taxon>Magnoliopsida</taxon>
        <taxon>eudicotyledons</taxon>
        <taxon>Gunneridae</taxon>
        <taxon>Pentapetalae</taxon>
        <taxon>asterids</taxon>
        <taxon>campanulids</taxon>
        <taxon>Asterales</taxon>
        <taxon>Asteraceae</taxon>
        <taxon>Asteroideae</taxon>
        <taxon>Heliantheae alliance</taxon>
        <taxon>Millerieae</taxon>
        <taxon>Smallanthus</taxon>
    </lineage>
</organism>
<comment type="caution">
    <text evidence="1">The sequence shown here is derived from an EMBL/GenBank/DDBJ whole genome shotgun (WGS) entry which is preliminary data.</text>
</comment>